<sequence length="763" mass="86112">MSTEDLSEAFRRLAAGNQEDVTLASTTSNLPRTSPPRVVHPEPLPLRRMQALSRLTGMREETRSVDHSREIRHHLPPSLLPLRPISRNNRKIRTIAFARVRKLLAARRGASNLATRTDLPPTSAASSTKRVMSQEQPRRVRSAGPILGRSQEPEPEVVPVLADEESEWVDMHTVQDTSEGMSQELPDTSVVLTAGDGMMFNVPDYNVLKDASSWFARRIDNALQENVRLIPLPEEDPIFVKFCLDLISLPWSGTDVAISNLFHASPYAWSSFKDLMSVYCRFEKYDIQRACSFLRRILPSVAFTHPRRALKFALARGTMGDVAYAALRSFTLDIADTCGVAFWHSVSRARLRMQGLEQEEAFDWQAQAHYTFVRCVYEGSLQIFRCPEANSEEWGNVAQTFLEDMSGYDELQAMERGNDNTDDATPILNSCPQATDASQEKQERSMHDFTFPRDALNRYFLPTQRELIKHVKPVSIVSPDSTINHFRVHREGYSGMEQLGFVTSSPNSATESPVVVLLSIEGVYFKMPADHLARASPAFKALISISYPGAQVLLPASVLHLIIQLIRGIPMALTADIIDFFAEGEPAHASPLNALCHLYELAQGFQIPILADAVNRILPENAWAHPALALATAMQQVPYYQNLADAALRCFDARLADMCSFHFWRRICFTQSLKIHEVFFEEYEWQRSTHLRFLLAIYSEKHLGKIENESLADVGWDRIAYRFLRSMLFEASEIRQSSVGRLSRTAAQPPRTRAQPFGTTSRL</sequence>
<proteinExistence type="predicted"/>
<keyword evidence="2" id="KW-1185">Reference proteome</keyword>
<name>A0ACC2W3V6_9TREE</name>
<evidence type="ECO:0000313" key="2">
    <source>
        <dbReference type="Proteomes" id="UP001227268"/>
    </source>
</evidence>
<dbReference type="Proteomes" id="UP001227268">
    <property type="component" value="Unassembled WGS sequence"/>
</dbReference>
<accession>A0ACC2W3V6</accession>
<comment type="caution">
    <text evidence="1">The sequence shown here is derived from an EMBL/GenBank/DDBJ whole genome shotgun (WGS) entry which is preliminary data.</text>
</comment>
<evidence type="ECO:0000313" key="1">
    <source>
        <dbReference type="EMBL" id="KAJ9106388.1"/>
    </source>
</evidence>
<dbReference type="EMBL" id="JASBWT010000003">
    <property type="protein sequence ID" value="KAJ9106388.1"/>
    <property type="molecule type" value="Genomic_DNA"/>
</dbReference>
<gene>
    <name evidence="1" type="ORF">QFC21_001534</name>
</gene>
<reference evidence="1" key="1">
    <citation type="submission" date="2023-04" db="EMBL/GenBank/DDBJ databases">
        <title>Draft Genome sequencing of Naganishia species isolated from polar environments using Oxford Nanopore Technology.</title>
        <authorList>
            <person name="Leo P."/>
            <person name="Venkateswaran K."/>
        </authorList>
    </citation>
    <scope>NUCLEOTIDE SEQUENCE</scope>
    <source>
        <strain evidence="1">MNA-CCFEE 5423</strain>
    </source>
</reference>
<organism evidence="1 2">
    <name type="scientific">Naganishia friedmannii</name>
    <dbReference type="NCBI Taxonomy" id="89922"/>
    <lineage>
        <taxon>Eukaryota</taxon>
        <taxon>Fungi</taxon>
        <taxon>Dikarya</taxon>
        <taxon>Basidiomycota</taxon>
        <taxon>Agaricomycotina</taxon>
        <taxon>Tremellomycetes</taxon>
        <taxon>Filobasidiales</taxon>
        <taxon>Filobasidiaceae</taxon>
        <taxon>Naganishia</taxon>
    </lineage>
</organism>
<protein>
    <submittedName>
        <fullName evidence="1">Uncharacterized protein</fullName>
    </submittedName>
</protein>